<evidence type="ECO:0000313" key="3">
    <source>
        <dbReference type="Proteomes" id="UP000515570"/>
    </source>
</evidence>
<proteinExistence type="predicted"/>
<feature type="coiled-coil region" evidence="1">
    <location>
        <begin position="83"/>
        <end position="116"/>
    </location>
</feature>
<organism evidence="2 3">
    <name type="scientific">Corynebacterium hindlerae</name>
    <dbReference type="NCBI Taxonomy" id="699041"/>
    <lineage>
        <taxon>Bacteria</taxon>
        <taxon>Bacillati</taxon>
        <taxon>Actinomycetota</taxon>
        <taxon>Actinomycetes</taxon>
        <taxon>Mycobacteriales</taxon>
        <taxon>Corynebacteriaceae</taxon>
        <taxon>Corynebacterium</taxon>
    </lineage>
</organism>
<accession>A0A7G5FEZ0</accession>
<keyword evidence="1" id="KW-0175">Coiled coil</keyword>
<dbReference type="InterPro" id="IPR009057">
    <property type="entry name" value="Homeodomain-like_sf"/>
</dbReference>
<gene>
    <name evidence="2" type="ORF">HW450_12825</name>
</gene>
<sequence length="127" mass="14341">MSNELAPTVRVKPHRVFTPEEKKWLVANYYLQKHGTKGAFLKRHNVSGAAIVKWRDQMIAGNVDMDLSPRQTVVMSTSEAKEIKRLLEENARLRKANEALRKRAHANQEAAEALGKAIATLHNLSED</sequence>
<evidence type="ECO:0000313" key="2">
    <source>
        <dbReference type="EMBL" id="QMV85181.1"/>
    </source>
</evidence>
<evidence type="ECO:0000256" key="1">
    <source>
        <dbReference type="SAM" id="Coils"/>
    </source>
</evidence>
<name>A0A7G5FEZ0_9CORY</name>
<dbReference type="RefSeq" id="WP_182385987.1">
    <property type="nucleotide sequence ID" value="NZ_CP059833.1"/>
</dbReference>
<evidence type="ECO:0008006" key="4">
    <source>
        <dbReference type="Google" id="ProtNLM"/>
    </source>
</evidence>
<dbReference type="EMBL" id="CP059833">
    <property type="protein sequence ID" value="QMV85181.1"/>
    <property type="molecule type" value="Genomic_DNA"/>
</dbReference>
<dbReference type="AlphaFoldDB" id="A0A7G5FEZ0"/>
<reference evidence="2 3" key="1">
    <citation type="submission" date="2020-07" db="EMBL/GenBank/DDBJ databases">
        <title>non toxigenic Corynebacterium sp. nov from a clinical source.</title>
        <authorList>
            <person name="Bernier A.-M."/>
            <person name="Bernard K."/>
        </authorList>
    </citation>
    <scope>NUCLEOTIDE SEQUENCE [LARGE SCALE GENOMIC DNA]</scope>
    <source>
        <strain evidence="3">NML 93-0612</strain>
    </source>
</reference>
<dbReference type="Proteomes" id="UP000515570">
    <property type="component" value="Chromosome"/>
</dbReference>
<protein>
    <recommendedName>
        <fullName evidence="4">Transposase</fullName>
    </recommendedName>
</protein>
<dbReference type="SUPFAM" id="SSF46689">
    <property type="entry name" value="Homeodomain-like"/>
    <property type="match status" value="1"/>
</dbReference>
<keyword evidence="3" id="KW-1185">Reference proteome</keyword>